<name>A0A1G7U3G0_9FLAO</name>
<keyword evidence="2" id="KW-1185">Reference proteome</keyword>
<dbReference type="NCBIfam" id="TIGR03512">
    <property type="entry name" value="GldD_lipo"/>
    <property type="match status" value="1"/>
</dbReference>
<dbReference type="Pfam" id="PF25593">
    <property type="entry name" value="GldD_lipo"/>
    <property type="match status" value="1"/>
</dbReference>
<organism evidence="1 2">
    <name type="scientific">Epilithonimonas hungarica</name>
    <dbReference type="NCBI Taxonomy" id="454006"/>
    <lineage>
        <taxon>Bacteria</taxon>
        <taxon>Pseudomonadati</taxon>
        <taxon>Bacteroidota</taxon>
        <taxon>Flavobacteriia</taxon>
        <taxon>Flavobacteriales</taxon>
        <taxon>Weeksellaceae</taxon>
        <taxon>Chryseobacterium group</taxon>
        <taxon>Epilithonimonas</taxon>
    </lineage>
</organism>
<evidence type="ECO:0000313" key="1">
    <source>
        <dbReference type="EMBL" id="SDG41993.1"/>
    </source>
</evidence>
<sequence length="281" mass="32761">MLFPIPKTGRSAGSRFPMENFAKFPIGRASTMPFALTHLQFSVCKTFSQSAVNFGTIHHFNQSNSQLIPFLCKSIILNKILGIKILSINSNCYFCRMLKNLFRLFIGLTLFSCGKEPIPKPKGDLRLEYPDPKYLRFDSPCNYSFDYSDFSRVENAKENCWYYVNYPKMKAKIFLTYFPIKNDFPLHVKEVEKMVYEHTIKASSIDTKFFQYPEKKVYGNFYVLKGQTASNVQFFVTDSTRHFVTGNLYFNSRPRPDSLGPAIDYVKRDLLHMIDSFEWKK</sequence>
<dbReference type="Proteomes" id="UP000199203">
    <property type="component" value="Unassembled WGS sequence"/>
</dbReference>
<protein>
    <submittedName>
        <fullName evidence="1">Gliding motility-associated lipoprotein GldD</fullName>
    </submittedName>
</protein>
<dbReference type="EMBL" id="FNBH01000004">
    <property type="protein sequence ID" value="SDG41993.1"/>
    <property type="molecule type" value="Genomic_DNA"/>
</dbReference>
<dbReference type="AlphaFoldDB" id="A0A1G7U3G0"/>
<accession>A0A1G7U3G0</accession>
<proteinExistence type="predicted"/>
<gene>
    <name evidence="1" type="ORF">SAMN05421825_3305</name>
</gene>
<reference evidence="2" key="1">
    <citation type="submission" date="2016-10" db="EMBL/GenBank/DDBJ databases">
        <authorList>
            <person name="Varghese N."/>
            <person name="Submissions S."/>
        </authorList>
    </citation>
    <scope>NUCLEOTIDE SEQUENCE [LARGE SCALE GENOMIC DNA]</scope>
    <source>
        <strain evidence="2">DSM 19684</strain>
    </source>
</reference>
<evidence type="ECO:0000313" key="2">
    <source>
        <dbReference type="Proteomes" id="UP000199203"/>
    </source>
</evidence>
<keyword evidence="1" id="KW-0449">Lipoprotein</keyword>
<dbReference type="STRING" id="454006.SAMN05421825_3305"/>
<dbReference type="InterPro" id="IPR019850">
    <property type="entry name" value="GldD-like"/>
</dbReference>